<evidence type="ECO:0000313" key="2">
    <source>
        <dbReference type="Proteomes" id="UP000712157"/>
    </source>
</evidence>
<proteinExistence type="predicted"/>
<accession>A0A949NCP9</accession>
<dbReference type="EMBL" id="JAHQCW010000046">
    <property type="protein sequence ID" value="MBU9738962.1"/>
    <property type="molecule type" value="Genomic_DNA"/>
</dbReference>
<name>A0A949NCP9_9FIRM</name>
<dbReference type="RefSeq" id="WP_238722950.1">
    <property type="nucleotide sequence ID" value="NZ_JAHQCW010000046.1"/>
</dbReference>
<dbReference type="AlphaFoldDB" id="A0A949NCP9"/>
<dbReference type="Proteomes" id="UP000712157">
    <property type="component" value="Unassembled WGS sequence"/>
</dbReference>
<reference evidence="1" key="1">
    <citation type="submission" date="2021-06" db="EMBL/GenBank/DDBJ databases">
        <title>Description of novel taxa of the family Lachnospiraceae.</title>
        <authorList>
            <person name="Chaplin A.V."/>
            <person name="Sokolova S.R."/>
            <person name="Pikina A.P."/>
            <person name="Korzhanova M."/>
            <person name="Belova V."/>
            <person name="Korostin D."/>
            <person name="Efimov B.A."/>
        </authorList>
    </citation>
    <scope>NUCLEOTIDE SEQUENCE</scope>
    <source>
        <strain evidence="1">ASD5720</strain>
    </source>
</reference>
<gene>
    <name evidence="1" type="ORF">KTH89_20710</name>
</gene>
<sequence>MIIVFWSPIPDIPAGDNMLCIGMMAAIKYGKKVCLIHKNQVAPVRRTKEIHLMSIWKDRIYYPGIAEEFEEKMTDRERNRRWIQQDSCVPYLKQIEKKVDLVFLDAGPVKDNKLKRIFQAADVITVNLWQNYNALDRFFKCRQIYSHKYLYVWDRYDEDSTCNASYIHNIYRVSREHFGVILYNPEFEKAVSELNVLGFLLNNHDGGQTCRNELFMLEVLKTTQMVLRKAGMIE</sequence>
<comment type="caution">
    <text evidence="1">The sequence shown here is derived from an EMBL/GenBank/DDBJ whole genome shotgun (WGS) entry which is preliminary data.</text>
</comment>
<protein>
    <submittedName>
        <fullName evidence="1">Uncharacterized protein</fullName>
    </submittedName>
</protein>
<keyword evidence="2" id="KW-1185">Reference proteome</keyword>
<evidence type="ECO:0000313" key="1">
    <source>
        <dbReference type="EMBL" id="MBU9738962.1"/>
    </source>
</evidence>
<organism evidence="1 2">
    <name type="scientific">Diplocloster agilis</name>
    <dbReference type="NCBI Taxonomy" id="2850323"/>
    <lineage>
        <taxon>Bacteria</taxon>
        <taxon>Bacillati</taxon>
        <taxon>Bacillota</taxon>
        <taxon>Clostridia</taxon>
        <taxon>Lachnospirales</taxon>
        <taxon>Lachnospiraceae</taxon>
        <taxon>Diplocloster</taxon>
    </lineage>
</organism>